<evidence type="ECO:0000313" key="14">
    <source>
        <dbReference type="Proteomes" id="UP000290243"/>
    </source>
</evidence>
<accession>A0A449B4T1</accession>
<evidence type="ECO:0000313" key="13">
    <source>
        <dbReference type="EMBL" id="VEU75538.1"/>
    </source>
</evidence>
<dbReference type="EC" id="2.7.1.21" evidence="2 8"/>
<gene>
    <name evidence="8 13" type="primary">tdk</name>
    <name evidence="13" type="ORF">NCTC10168_00460</name>
</gene>
<proteinExistence type="inferred from homology"/>
<dbReference type="PANTHER" id="PTHR11441">
    <property type="entry name" value="THYMIDINE KINASE"/>
    <property type="match status" value="1"/>
</dbReference>
<dbReference type="OrthoDB" id="9781579at2"/>
<evidence type="ECO:0000256" key="11">
    <source>
        <dbReference type="RuleBase" id="RU000544"/>
    </source>
</evidence>
<evidence type="ECO:0000256" key="12">
    <source>
        <dbReference type="RuleBase" id="RU004165"/>
    </source>
</evidence>
<dbReference type="SUPFAM" id="SSF52540">
    <property type="entry name" value="P-loop containing nucleoside triphosphate hydrolases"/>
    <property type="match status" value="1"/>
</dbReference>
<dbReference type="Gene3D" id="3.30.60.20">
    <property type="match status" value="1"/>
</dbReference>
<evidence type="ECO:0000256" key="2">
    <source>
        <dbReference type="ARBA" id="ARBA00012118"/>
    </source>
</evidence>
<evidence type="ECO:0000256" key="4">
    <source>
        <dbReference type="ARBA" id="ARBA00022679"/>
    </source>
</evidence>
<dbReference type="Gene3D" id="3.40.50.300">
    <property type="entry name" value="P-loop containing nucleotide triphosphate hydrolases"/>
    <property type="match status" value="1"/>
</dbReference>
<sequence length="186" mass="20991">MYIQKGNGILEVITGPMFSGKTEELIKRIKILEIAGIKTLVIKPSFDTRYSNSELVSRTGARIKAHNVQNALEIISLYNNRYKAIAIDEVNFMEESLLEVIENLILKGCRVICSGLDMDFLRRPFGIMPKVISIADEVTKLKAVCMKCKKDAGFSFRKIESKELNVLGDDEYEARCRVCHIKGLSI</sequence>
<evidence type="ECO:0000256" key="6">
    <source>
        <dbReference type="ARBA" id="ARBA00022777"/>
    </source>
</evidence>
<dbReference type="EMBL" id="LR215037">
    <property type="protein sequence ID" value="VEU75538.1"/>
    <property type="molecule type" value="Genomic_DNA"/>
</dbReference>
<dbReference type="HAMAP" id="MF_00124">
    <property type="entry name" value="Thymidine_kinase"/>
    <property type="match status" value="1"/>
</dbReference>
<feature type="binding site" evidence="8">
    <location>
        <position position="148"/>
    </location>
    <ligand>
        <name>Zn(2+)</name>
        <dbReference type="ChEBI" id="CHEBI:29105"/>
    </ligand>
</feature>
<evidence type="ECO:0000256" key="10">
    <source>
        <dbReference type="PIRSR" id="PIRSR035805-2"/>
    </source>
</evidence>
<feature type="binding site" evidence="8">
    <location>
        <position position="176"/>
    </location>
    <ligand>
        <name>Zn(2+)</name>
        <dbReference type="ChEBI" id="CHEBI:29105"/>
    </ligand>
</feature>
<dbReference type="NCBIfam" id="NF003296">
    <property type="entry name" value="PRK04296.1-1"/>
    <property type="match status" value="1"/>
</dbReference>
<comment type="similarity">
    <text evidence="1 8 12">Belongs to the thymidine kinase family.</text>
</comment>
<evidence type="ECO:0000256" key="7">
    <source>
        <dbReference type="ARBA" id="ARBA00022840"/>
    </source>
</evidence>
<dbReference type="InterPro" id="IPR027417">
    <property type="entry name" value="P-loop_NTPase"/>
</dbReference>
<feature type="binding site" evidence="8">
    <location>
        <position position="145"/>
    </location>
    <ligand>
        <name>Zn(2+)</name>
        <dbReference type="ChEBI" id="CHEBI:29105"/>
    </ligand>
</feature>
<feature type="binding site" evidence="10">
    <location>
        <position position="172"/>
    </location>
    <ligand>
        <name>substrate</name>
    </ligand>
</feature>
<dbReference type="SUPFAM" id="SSF57716">
    <property type="entry name" value="Glucocorticoid receptor-like (DNA-binding domain)"/>
    <property type="match status" value="1"/>
</dbReference>
<dbReference type="PIRSF" id="PIRSF035805">
    <property type="entry name" value="TK_cell"/>
    <property type="match status" value="1"/>
</dbReference>
<organism evidence="13 14">
    <name type="scientific">Mycoplasmopsis maculosa</name>
    <dbReference type="NCBI Taxonomy" id="114885"/>
    <lineage>
        <taxon>Bacteria</taxon>
        <taxon>Bacillati</taxon>
        <taxon>Mycoplasmatota</taxon>
        <taxon>Mycoplasmoidales</taxon>
        <taxon>Metamycoplasmataceae</taxon>
        <taxon>Mycoplasmopsis</taxon>
    </lineage>
</organism>
<comment type="catalytic activity">
    <reaction evidence="8 11">
        <text>thymidine + ATP = dTMP + ADP + H(+)</text>
        <dbReference type="Rhea" id="RHEA:19129"/>
        <dbReference type="ChEBI" id="CHEBI:15378"/>
        <dbReference type="ChEBI" id="CHEBI:17748"/>
        <dbReference type="ChEBI" id="CHEBI:30616"/>
        <dbReference type="ChEBI" id="CHEBI:63528"/>
        <dbReference type="ChEBI" id="CHEBI:456216"/>
        <dbReference type="EC" id="2.7.1.21"/>
    </reaction>
</comment>
<dbReference type="KEGG" id="mmau:NCTC10168_00460"/>
<dbReference type="InterPro" id="IPR001267">
    <property type="entry name" value="Thymidine_kinase"/>
</dbReference>
<dbReference type="Pfam" id="PF00265">
    <property type="entry name" value="TK"/>
    <property type="match status" value="1"/>
</dbReference>
<comment type="subunit">
    <text evidence="8">Homotetramer.</text>
</comment>
<reference evidence="13 14" key="1">
    <citation type="submission" date="2019-01" db="EMBL/GenBank/DDBJ databases">
        <authorList>
            <consortium name="Pathogen Informatics"/>
        </authorList>
    </citation>
    <scope>NUCLEOTIDE SEQUENCE [LARGE SCALE GENOMIC DNA]</scope>
    <source>
        <strain evidence="13 14">NCTC10168</strain>
    </source>
</reference>
<dbReference type="GO" id="GO:0004797">
    <property type="term" value="F:thymidine kinase activity"/>
    <property type="evidence" value="ECO:0007669"/>
    <property type="project" value="UniProtKB-UniRule"/>
</dbReference>
<dbReference type="PROSITE" id="PS00603">
    <property type="entry name" value="TK_CELLULAR_TYPE"/>
    <property type="match status" value="1"/>
</dbReference>
<feature type="binding site" evidence="8">
    <location>
        <begin position="15"/>
        <end position="22"/>
    </location>
    <ligand>
        <name>ATP</name>
        <dbReference type="ChEBI" id="CHEBI:30616"/>
    </ligand>
</feature>
<dbReference type="AlphaFoldDB" id="A0A449B4T1"/>
<name>A0A449B4T1_9BACT</name>
<dbReference type="GO" id="GO:0005829">
    <property type="term" value="C:cytosol"/>
    <property type="evidence" value="ECO:0007669"/>
    <property type="project" value="TreeGrafter"/>
</dbReference>
<keyword evidence="8" id="KW-0862">Zinc</keyword>
<dbReference type="PANTHER" id="PTHR11441:SF0">
    <property type="entry name" value="THYMIDINE KINASE, CYTOSOLIC"/>
    <property type="match status" value="1"/>
</dbReference>
<dbReference type="GO" id="GO:0008270">
    <property type="term" value="F:zinc ion binding"/>
    <property type="evidence" value="ECO:0007669"/>
    <property type="project" value="UniProtKB-UniRule"/>
</dbReference>
<dbReference type="GO" id="GO:0046104">
    <property type="term" value="P:thymidine metabolic process"/>
    <property type="evidence" value="ECO:0007669"/>
    <property type="project" value="TreeGrafter"/>
</dbReference>
<protein>
    <recommendedName>
        <fullName evidence="2 8">Thymidine kinase</fullName>
        <ecNumber evidence="2 8">2.7.1.21</ecNumber>
    </recommendedName>
</protein>
<keyword evidence="6 8" id="KW-0418">Kinase</keyword>
<keyword evidence="5 8" id="KW-0547">Nucleotide-binding</keyword>
<evidence type="ECO:0000256" key="5">
    <source>
        <dbReference type="ARBA" id="ARBA00022741"/>
    </source>
</evidence>
<dbReference type="Proteomes" id="UP000290243">
    <property type="component" value="Chromosome"/>
</dbReference>
<keyword evidence="8" id="KW-0479">Metal-binding</keyword>
<keyword evidence="14" id="KW-1185">Reference proteome</keyword>
<evidence type="ECO:0000256" key="1">
    <source>
        <dbReference type="ARBA" id="ARBA00007587"/>
    </source>
</evidence>
<evidence type="ECO:0000256" key="9">
    <source>
        <dbReference type="PIRSR" id="PIRSR035805-1"/>
    </source>
</evidence>
<keyword evidence="4 8" id="KW-0808">Transferase</keyword>
<keyword evidence="3 8" id="KW-0237">DNA synthesis</keyword>
<keyword evidence="8" id="KW-0963">Cytoplasm</keyword>
<feature type="binding site" evidence="8">
    <location>
        <position position="179"/>
    </location>
    <ligand>
        <name>Zn(2+)</name>
        <dbReference type="ChEBI" id="CHEBI:29105"/>
    </ligand>
</feature>
<dbReference type="GO" id="GO:0071897">
    <property type="term" value="P:DNA biosynthetic process"/>
    <property type="evidence" value="ECO:0007669"/>
    <property type="project" value="UniProtKB-KW"/>
</dbReference>
<feature type="binding site" evidence="8">
    <location>
        <begin position="88"/>
        <end position="91"/>
    </location>
    <ligand>
        <name>ATP</name>
        <dbReference type="ChEBI" id="CHEBI:30616"/>
    </ligand>
</feature>
<feature type="active site" description="Proton acceptor" evidence="8 9">
    <location>
        <position position="89"/>
    </location>
</feature>
<keyword evidence="7 8" id="KW-0067">ATP-binding</keyword>
<dbReference type="GO" id="GO:0005524">
    <property type="term" value="F:ATP binding"/>
    <property type="evidence" value="ECO:0007669"/>
    <property type="project" value="UniProtKB-UniRule"/>
</dbReference>
<dbReference type="RefSeq" id="WP_129646725.1">
    <property type="nucleotide sequence ID" value="NZ_LR215037.1"/>
</dbReference>
<evidence type="ECO:0000256" key="3">
    <source>
        <dbReference type="ARBA" id="ARBA00022634"/>
    </source>
</evidence>
<evidence type="ECO:0000256" key="8">
    <source>
        <dbReference type="HAMAP-Rule" id="MF_00124"/>
    </source>
</evidence>
<comment type="subcellular location">
    <subcellularLocation>
        <location evidence="8">Cytoplasm</location>
    </subcellularLocation>
</comment>
<dbReference type="InterPro" id="IPR020633">
    <property type="entry name" value="Thymidine_kinase_CS"/>
</dbReference>